<feature type="region of interest" description="Disordered" evidence="4">
    <location>
        <begin position="662"/>
        <end position="911"/>
    </location>
</feature>
<dbReference type="GO" id="GO:0032040">
    <property type="term" value="C:small-subunit processome"/>
    <property type="evidence" value="ECO:0007669"/>
    <property type="project" value="InterPro"/>
</dbReference>
<dbReference type="AlphaFoldDB" id="A0A1Y2II30"/>
<gene>
    <name evidence="5" type="ORF">PYCCODRAFT_1413540</name>
</gene>
<feature type="compositionally biased region" description="Acidic residues" evidence="4">
    <location>
        <begin position="168"/>
        <end position="197"/>
    </location>
</feature>
<feature type="region of interest" description="Disordered" evidence="4">
    <location>
        <begin position="64"/>
        <end position="333"/>
    </location>
</feature>
<feature type="compositionally biased region" description="Acidic residues" evidence="4">
    <location>
        <begin position="601"/>
        <end position="619"/>
    </location>
</feature>
<sequence>MAKSRSLGKAAKSSRPSGKAANALGYAKRQTLKSKTLSPGDIGDVYEYQQEKVRRAKVKLQLEKDELLGAGGAESGSDDEEERGSRRKRDMKPRLVGENDDDDGIAEDEDEEIDSDEAFEESDEERFAGFSFSHKKVKSKARPKKKASAVRFAEVDLNEDSDGAKSEIDEEDASEGSGDEDEDDEEEEEGNPEDFLDVLDVLDGRANLEGEEVNPEAGKDRTSSQQRAAVQVEEKEGEDEDEDEDEEMGHEEAEDDDEEEDEDDEEDENMLSPSEDEGDESALQELESFVTGLDAGQKRKAPDDEDTKDAANAKRARKRRLLPERTEAGAENEFIAASAGAGKVNLDDLLAPLEAQSSNLQSLKKSAKVLASNSGKVKTLSAPLPQRTAEKLDREAAYEQTKEEVDKWKATMQRIKEAEHLSFPLQAEPKSRTSNLELAAKFKPVTELESAVDKLLKSAKMRENEIAQTESLKMNHLSVEEVAARRAELAKMRDLMFRAEAKAKRIAKIKSKTYRRLKKKERARLAEKLGENEDDLDDEEAQLKREVERARERATLRHKNTGKWAKAMRARGELDEDQRRDINEMLDRGEKLRRKIRGEGESGDEDDSDDESDMEDGEEGIARIKSKAFDELAALEANEPEAPEGKKGKSIFEMKFMKDAMAREQRKAHEMVDDFVKEMGGVDPDDNEEGEGGNHHHEGDGPSGAVIQRTGGRAVYRPGALNTSVRPSGSLASDTSSVTLKSTDFPPDTHDTPAEQSASPPGSPISQRPVPPPTEAVNPWLAQASESSTAAQKKHEVAISKTSAAAEKSKNKLRKRVQKRLEEKEKAQDEATVDISLSTVMTLGEAGPSSKAGQSSSSSASAAKPSSAATKGKARASQDDDDSDSDANSEVEEQEKALAQKGKGKGKGKANGVKAFEQRDLVALAFAGDNVVQDFAEAKQREIQADAPKEVDTTLPGWGSWGGIGTKKAPPKPHLIKKVAGVDPTTRADYKKAHVIISEKRDKKAAKYQVKDLPYPYTSKAQFERSMEMPLGTEWNTRLGFQRATLPKVVTKMGTLITPLEKQT</sequence>
<feature type="region of interest" description="Disordered" evidence="4">
    <location>
        <begin position="372"/>
        <end position="400"/>
    </location>
</feature>
<evidence type="ECO:0000256" key="2">
    <source>
        <dbReference type="ARBA" id="ARBA00022553"/>
    </source>
</evidence>
<name>A0A1Y2II30_TRAC3</name>
<feature type="compositionally biased region" description="Low complexity" evidence="4">
    <location>
        <begin position="846"/>
        <end position="871"/>
    </location>
</feature>
<comment type="subcellular location">
    <subcellularLocation>
        <location evidence="1">Nucleus</location>
        <location evidence="1">Nucleolus</location>
    </subcellularLocation>
</comment>
<dbReference type="EMBL" id="KZ084115">
    <property type="protein sequence ID" value="OSD00840.1"/>
    <property type="molecule type" value="Genomic_DNA"/>
</dbReference>
<feature type="compositionally biased region" description="Basic residues" evidence="4">
    <location>
        <begin position="133"/>
        <end position="148"/>
    </location>
</feature>
<feature type="compositionally biased region" description="Basic and acidic residues" evidence="4">
    <location>
        <begin position="388"/>
        <end position="400"/>
    </location>
</feature>
<feature type="compositionally biased region" description="Basic and acidic residues" evidence="4">
    <location>
        <begin position="296"/>
        <end position="312"/>
    </location>
</feature>
<dbReference type="Proteomes" id="UP000193067">
    <property type="component" value="Unassembled WGS sequence"/>
</dbReference>
<keyword evidence="3" id="KW-0539">Nucleus</keyword>
<evidence type="ECO:0000256" key="1">
    <source>
        <dbReference type="ARBA" id="ARBA00004604"/>
    </source>
</evidence>
<dbReference type="Pfam" id="PF04615">
    <property type="entry name" value="Utp14"/>
    <property type="match status" value="1"/>
</dbReference>
<feature type="region of interest" description="Disordered" evidence="4">
    <location>
        <begin position="948"/>
        <end position="972"/>
    </location>
</feature>
<dbReference type="PANTHER" id="PTHR14150">
    <property type="entry name" value="U3 SMALL NUCLEOLAR RNA-ASSOCIATED PROTEIN 14"/>
    <property type="match status" value="1"/>
</dbReference>
<feature type="region of interest" description="Disordered" evidence="4">
    <location>
        <begin position="552"/>
        <end position="625"/>
    </location>
</feature>
<dbReference type="InterPro" id="IPR006709">
    <property type="entry name" value="SSU_processome_Utp14"/>
</dbReference>
<dbReference type="OrthoDB" id="277439at2759"/>
<feature type="compositionally biased region" description="Polar residues" evidence="4">
    <location>
        <begin position="721"/>
        <end position="742"/>
    </location>
</feature>
<evidence type="ECO:0000313" key="6">
    <source>
        <dbReference type="Proteomes" id="UP000193067"/>
    </source>
</evidence>
<dbReference type="PANTHER" id="PTHR14150:SF12">
    <property type="entry name" value="U3 SMALL NUCLEOLAR RNA-ASSOCIATED PROTEIN 14 HOMOLOG A"/>
    <property type="match status" value="1"/>
</dbReference>
<feature type="compositionally biased region" description="Acidic residues" evidence="4">
    <location>
        <begin position="235"/>
        <end position="282"/>
    </location>
</feature>
<feature type="compositionally biased region" description="Basic and acidic residues" evidence="4">
    <location>
        <begin position="662"/>
        <end position="677"/>
    </location>
</feature>
<accession>A0A1Y2II30</accession>
<evidence type="ECO:0000256" key="4">
    <source>
        <dbReference type="SAM" id="MobiDB-lite"/>
    </source>
</evidence>
<protein>
    <submittedName>
        <fullName evidence="5">Utp14-domain-containing protein</fullName>
    </submittedName>
</protein>
<feature type="compositionally biased region" description="Basic residues" evidence="4">
    <location>
        <begin position="556"/>
        <end position="569"/>
    </location>
</feature>
<organism evidence="5 6">
    <name type="scientific">Trametes coccinea (strain BRFM310)</name>
    <name type="common">Pycnoporus coccineus</name>
    <dbReference type="NCBI Taxonomy" id="1353009"/>
    <lineage>
        <taxon>Eukaryota</taxon>
        <taxon>Fungi</taxon>
        <taxon>Dikarya</taxon>
        <taxon>Basidiomycota</taxon>
        <taxon>Agaricomycotina</taxon>
        <taxon>Agaricomycetes</taxon>
        <taxon>Polyporales</taxon>
        <taxon>Polyporaceae</taxon>
        <taxon>Trametes</taxon>
    </lineage>
</organism>
<evidence type="ECO:0000256" key="3">
    <source>
        <dbReference type="ARBA" id="ARBA00023242"/>
    </source>
</evidence>
<proteinExistence type="predicted"/>
<feature type="compositionally biased region" description="Basic and acidic residues" evidence="4">
    <location>
        <begin position="819"/>
        <end position="829"/>
    </location>
</feature>
<dbReference type="STRING" id="1353009.A0A1Y2II30"/>
<feature type="compositionally biased region" description="Polar residues" evidence="4">
    <location>
        <begin position="754"/>
        <end position="766"/>
    </location>
</feature>
<keyword evidence="2" id="KW-0597">Phosphoprotein</keyword>
<dbReference type="GO" id="GO:0006364">
    <property type="term" value="P:rRNA processing"/>
    <property type="evidence" value="ECO:0007669"/>
    <property type="project" value="InterPro"/>
</dbReference>
<feature type="compositionally biased region" description="Basic and acidic residues" evidence="4">
    <location>
        <begin position="570"/>
        <end position="590"/>
    </location>
</feature>
<evidence type="ECO:0000313" key="5">
    <source>
        <dbReference type="EMBL" id="OSD00840.1"/>
    </source>
</evidence>
<feature type="compositionally biased region" description="Acidic residues" evidence="4">
    <location>
        <begin position="98"/>
        <end position="124"/>
    </location>
</feature>
<keyword evidence="6" id="KW-1185">Reference proteome</keyword>
<feature type="region of interest" description="Disordered" evidence="4">
    <location>
        <begin position="1"/>
        <end position="43"/>
    </location>
</feature>
<feature type="compositionally biased region" description="Acidic residues" evidence="4">
    <location>
        <begin position="879"/>
        <end position="893"/>
    </location>
</feature>
<reference evidence="5 6" key="1">
    <citation type="journal article" date="2015" name="Biotechnol. Biofuels">
        <title>Enhanced degradation of softwood versus hardwood by the white-rot fungus Pycnoporus coccineus.</title>
        <authorList>
            <person name="Couturier M."/>
            <person name="Navarro D."/>
            <person name="Chevret D."/>
            <person name="Henrissat B."/>
            <person name="Piumi F."/>
            <person name="Ruiz-Duenas F.J."/>
            <person name="Martinez A.T."/>
            <person name="Grigoriev I.V."/>
            <person name="Riley R."/>
            <person name="Lipzen A."/>
            <person name="Berrin J.G."/>
            <person name="Master E.R."/>
            <person name="Rosso M.N."/>
        </authorList>
    </citation>
    <scope>NUCLEOTIDE SEQUENCE [LARGE SCALE GENOMIC DNA]</scope>
    <source>
        <strain evidence="5 6">BRFM310</strain>
    </source>
</reference>